<protein>
    <submittedName>
        <fullName evidence="1">Unannotated protein</fullName>
    </submittedName>
</protein>
<dbReference type="AlphaFoldDB" id="A0A6J5YMI8"/>
<organism evidence="1">
    <name type="scientific">freshwater metagenome</name>
    <dbReference type="NCBI Taxonomy" id="449393"/>
    <lineage>
        <taxon>unclassified sequences</taxon>
        <taxon>metagenomes</taxon>
        <taxon>ecological metagenomes</taxon>
    </lineage>
</organism>
<reference evidence="1" key="1">
    <citation type="submission" date="2020-05" db="EMBL/GenBank/DDBJ databases">
        <authorList>
            <person name="Chiriac C."/>
            <person name="Salcher M."/>
            <person name="Ghai R."/>
            <person name="Kavagutti S V."/>
        </authorList>
    </citation>
    <scope>NUCLEOTIDE SEQUENCE</scope>
</reference>
<proteinExistence type="predicted"/>
<dbReference type="EMBL" id="CAESAK010000017">
    <property type="protein sequence ID" value="CAB4331715.1"/>
    <property type="molecule type" value="Genomic_DNA"/>
</dbReference>
<accession>A0A6J5YMI8</accession>
<sequence length="100" mass="10771">MEITFTSEVIEWRGPAPFLFAPIPAKYTAEIKEASKTASYGWGCIPCGITVGKTSTTTALFPKDGRYLLPIKVAIQRAEGVGLGDKVTATFSIDLPGKYL</sequence>
<dbReference type="Pfam" id="PF08922">
    <property type="entry name" value="DUF1905"/>
    <property type="match status" value="1"/>
</dbReference>
<name>A0A6J5YMI8_9ZZZZ</name>
<dbReference type="InterPro" id="IPR037079">
    <property type="entry name" value="AF2212/PG0164-like_sf"/>
</dbReference>
<evidence type="ECO:0000313" key="1">
    <source>
        <dbReference type="EMBL" id="CAB4331715.1"/>
    </source>
</evidence>
<dbReference type="Gene3D" id="2.40.30.100">
    <property type="entry name" value="AF2212/PG0164-like"/>
    <property type="match status" value="1"/>
</dbReference>
<dbReference type="InterPro" id="IPR015018">
    <property type="entry name" value="DUF1905"/>
</dbReference>
<dbReference type="SUPFAM" id="SSF141694">
    <property type="entry name" value="AF2212/PG0164-like"/>
    <property type="match status" value="1"/>
</dbReference>
<gene>
    <name evidence="1" type="ORF">UFOPK3775_00225</name>
</gene>